<dbReference type="Pfam" id="PF14338">
    <property type="entry name" value="Mrr_N"/>
    <property type="match status" value="1"/>
</dbReference>
<dbReference type="AlphaFoldDB" id="A0A5Q3QAL2"/>
<dbReference type="GO" id="GO:0005524">
    <property type="term" value="F:ATP binding"/>
    <property type="evidence" value="ECO:0007669"/>
    <property type="project" value="InterPro"/>
</dbReference>
<dbReference type="GO" id="GO:0016887">
    <property type="term" value="F:ATP hydrolysis activity"/>
    <property type="evidence" value="ECO:0007669"/>
    <property type="project" value="InterPro"/>
</dbReference>
<dbReference type="InterPro" id="IPR011704">
    <property type="entry name" value="ATPase_dyneun-rel_AAA"/>
</dbReference>
<dbReference type="PANTHER" id="PTHR37291:SF1">
    <property type="entry name" value="TYPE IV METHYL-DIRECTED RESTRICTION ENZYME ECOKMCRB SUBUNIT"/>
    <property type="match status" value="1"/>
</dbReference>
<accession>A0A5Q3QAL2</accession>
<dbReference type="CDD" id="cd00009">
    <property type="entry name" value="AAA"/>
    <property type="match status" value="1"/>
</dbReference>
<reference evidence="3" key="1">
    <citation type="submission" date="2019-11" db="EMBL/GenBank/DDBJ databases">
        <title>The complete genome sequence of Saccharopolyspora sp. E2A.</title>
        <authorList>
            <person name="Zhang G."/>
        </authorList>
    </citation>
    <scope>NUCLEOTIDE SEQUENCE [LARGE SCALE GENOMIC DNA]</scope>
    <source>
        <strain evidence="3">E2A</strain>
    </source>
</reference>
<dbReference type="InterPro" id="IPR052934">
    <property type="entry name" value="Methyl-DNA_Rec/Restrict_Enz"/>
</dbReference>
<dbReference type="InterPro" id="IPR025745">
    <property type="entry name" value="Mrr-like_N_dom"/>
</dbReference>
<dbReference type="KEGG" id="sace:GIY23_20595"/>
<proteinExistence type="predicted"/>
<dbReference type="Gene3D" id="3.40.50.300">
    <property type="entry name" value="P-loop containing nucleotide triphosphate hydrolases"/>
    <property type="match status" value="1"/>
</dbReference>
<dbReference type="REBASE" id="376879">
    <property type="entry name" value="SspE2AMcrBCP"/>
</dbReference>
<keyword evidence="3" id="KW-1185">Reference proteome</keyword>
<feature type="domain" description="AAA+ ATPase" evidence="1">
    <location>
        <begin position="441"/>
        <end position="604"/>
    </location>
</feature>
<dbReference type="SMART" id="SM00382">
    <property type="entry name" value="AAA"/>
    <property type="match status" value="1"/>
</dbReference>
<gene>
    <name evidence="2" type="ORF">GIY23_20595</name>
</gene>
<dbReference type="InterPro" id="IPR003593">
    <property type="entry name" value="AAA+_ATPase"/>
</dbReference>
<protein>
    <submittedName>
        <fullName evidence="2">AAA domain-containing protein</fullName>
    </submittedName>
</protein>
<dbReference type="SUPFAM" id="SSF52540">
    <property type="entry name" value="P-loop containing nucleoside triphosphate hydrolases"/>
    <property type="match status" value="1"/>
</dbReference>
<name>A0A5Q3QAL2_9PSEU</name>
<evidence type="ECO:0000313" key="3">
    <source>
        <dbReference type="Proteomes" id="UP000371041"/>
    </source>
</evidence>
<dbReference type="Pfam" id="PF07728">
    <property type="entry name" value="AAA_5"/>
    <property type="match status" value="1"/>
</dbReference>
<evidence type="ECO:0000313" key="2">
    <source>
        <dbReference type="EMBL" id="QGK71598.1"/>
    </source>
</evidence>
<dbReference type="PANTHER" id="PTHR37291">
    <property type="entry name" value="5-METHYLCYTOSINE-SPECIFIC RESTRICTION ENZYME B"/>
    <property type="match status" value="1"/>
</dbReference>
<dbReference type="Proteomes" id="UP000371041">
    <property type="component" value="Chromosome"/>
</dbReference>
<dbReference type="RefSeq" id="WP_154078169.1">
    <property type="nucleotide sequence ID" value="NZ_CP045929.1"/>
</dbReference>
<dbReference type="EMBL" id="CP045929">
    <property type="protein sequence ID" value="QGK71598.1"/>
    <property type="molecule type" value="Genomic_DNA"/>
</dbReference>
<evidence type="ECO:0000259" key="1">
    <source>
        <dbReference type="SMART" id="SM00382"/>
    </source>
</evidence>
<sequence>MTEPVRVGLLMRTCLEVLAEADEPIPTSEALKRVEQRIDLTSYESGPVNSSGQPRWENNLRWRSGDMTTIGWMSKRDGLWTLTDAGEAALEAYDAERVLTETNRRKKEIHRQRQQATEALGGLHRLIAEIVALVEPSAWTSFDDIAEIANVEGQRVGHFLASGQTNIPMTYRVLNPDGSIPEDSFLPSRHRGMDVAKKLRTEGVEFDPSGCASQDQRLTAEDIRDRLSELDDSPRDTSSIRAWLVRPRPAGHELVDRWRSEQFVSLAGTHLGEVSPGDSRKAITEAVEQGYQHLDYAQRITLAGEYSQFLNVMKPGDQVVTVLDAEVYVGTITGEARNVGDTNARWQRDVAWQQDTIGAVSGLQAPLRAEIEQQGTVVDITGGMDVLRRFLDDTQPETGTGEEQPAPATVTPQLRHADSALSAELHLNQTWLQEVVDVLRDRRQLVFYGPPGTGKTYLARKLARHLTDPEAVELVQFHPSYAYEDFFEGYRPQVSDDGTAGFALTPGPLRRLAANARDDPARAYILIIDEINRANLAKVFGELYFLLEYRNDKIQLQYSPGQSFSLPANVFFIGTMNTADRSIALVDAAMRRRFAFVELHPDESPIRELLPNWLAASGKTDQRAELLAAINAAIGAEDRDFQIGPSYLMTPEAELEGGLNRIWQYSILPLLEEHYYGRLTRDQVHARFGLATIQRALIRGERSEDT</sequence>
<organism evidence="2 3">
    <name type="scientific">Allosaccharopolyspora coralli</name>
    <dbReference type="NCBI Taxonomy" id="2665642"/>
    <lineage>
        <taxon>Bacteria</taxon>
        <taxon>Bacillati</taxon>
        <taxon>Actinomycetota</taxon>
        <taxon>Actinomycetes</taxon>
        <taxon>Pseudonocardiales</taxon>
        <taxon>Pseudonocardiaceae</taxon>
        <taxon>Allosaccharopolyspora</taxon>
    </lineage>
</organism>
<dbReference type="InterPro" id="IPR027417">
    <property type="entry name" value="P-loop_NTPase"/>
</dbReference>